<name>A0A0C9Y3N9_9AGAM</name>
<dbReference type="STRING" id="765257.A0A0C9Y3N9"/>
<reference evidence="2" key="2">
    <citation type="submission" date="2015-01" db="EMBL/GenBank/DDBJ databases">
        <title>Evolutionary Origins and Diversification of the Mycorrhizal Mutualists.</title>
        <authorList>
            <consortium name="DOE Joint Genome Institute"/>
            <consortium name="Mycorrhizal Genomics Consortium"/>
            <person name="Kohler A."/>
            <person name="Kuo A."/>
            <person name="Nagy L.G."/>
            <person name="Floudas D."/>
            <person name="Copeland A."/>
            <person name="Barry K.W."/>
            <person name="Cichocki N."/>
            <person name="Veneault-Fourrey C."/>
            <person name="LaButti K."/>
            <person name="Lindquist E.A."/>
            <person name="Lipzen A."/>
            <person name="Lundell T."/>
            <person name="Morin E."/>
            <person name="Murat C."/>
            <person name="Riley R."/>
            <person name="Ohm R."/>
            <person name="Sun H."/>
            <person name="Tunlid A."/>
            <person name="Henrissat B."/>
            <person name="Grigoriev I.V."/>
            <person name="Hibbett D.S."/>
            <person name="Martin F."/>
        </authorList>
    </citation>
    <scope>NUCLEOTIDE SEQUENCE [LARGE SCALE GENOMIC DNA]</scope>
    <source>
        <strain evidence="2">441</strain>
    </source>
</reference>
<gene>
    <name evidence="1" type="ORF">PISMIDRAFT_122243</name>
</gene>
<evidence type="ECO:0000313" key="1">
    <source>
        <dbReference type="EMBL" id="KIK11716.1"/>
    </source>
</evidence>
<dbReference type="EMBL" id="KN834168">
    <property type="protein sequence ID" value="KIK11716.1"/>
    <property type="molecule type" value="Genomic_DNA"/>
</dbReference>
<keyword evidence="2" id="KW-1185">Reference proteome</keyword>
<organism evidence="1 2">
    <name type="scientific">Pisolithus microcarpus 441</name>
    <dbReference type="NCBI Taxonomy" id="765257"/>
    <lineage>
        <taxon>Eukaryota</taxon>
        <taxon>Fungi</taxon>
        <taxon>Dikarya</taxon>
        <taxon>Basidiomycota</taxon>
        <taxon>Agaricomycotina</taxon>
        <taxon>Agaricomycetes</taxon>
        <taxon>Agaricomycetidae</taxon>
        <taxon>Boletales</taxon>
        <taxon>Sclerodermatineae</taxon>
        <taxon>Pisolithaceae</taxon>
        <taxon>Pisolithus</taxon>
    </lineage>
</organism>
<dbReference type="OrthoDB" id="2690740at2759"/>
<accession>A0A0C9Y3N9</accession>
<dbReference type="HOGENOM" id="CLU_1986995_0_0_1"/>
<sequence length="127" mass="14020">HLPEAEYSALVQVAESLPGNVISHVEPFISLVVNINIQTAAHHDRFNKNLCLALAIGDFSGGGLVLKEQGLVLELQNGDFAVFHSSEATHFNLDYVGVRATFIMQTDVGFDKWTVERNSWGHSSYFC</sequence>
<dbReference type="AlphaFoldDB" id="A0A0C9Y3N9"/>
<proteinExistence type="predicted"/>
<feature type="non-terminal residue" evidence="1">
    <location>
        <position position="1"/>
    </location>
</feature>
<dbReference type="Gene3D" id="3.60.130.30">
    <property type="match status" value="1"/>
</dbReference>
<reference evidence="1 2" key="1">
    <citation type="submission" date="2014-04" db="EMBL/GenBank/DDBJ databases">
        <authorList>
            <consortium name="DOE Joint Genome Institute"/>
            <person name="Kuo A."/>
            <person name="Kohler A."/>
            <person name="Costa M.D."/>
            <person name="Nagy L.G."/>
            <person name="Floudas D."/>
            <person name="Copeland A."/>
            <person name="Barry K.W."/>
            <person name="Cichocki N."/>
            <person name="Veneault-Fourrey C."/>
            <person name="LaButti K."/>
            <person name="Lindquist E.A."/>
            <person name="Lipzen A."/>
            <person name="Lundell T."/>
            <person name="Morin E."/>
            <person name="Murat C."/>
            <person name="Sun H."/>
            <person name="Tunlid A."/>
            <person name="Henrissat B."/>
            <person name="Grigoriev I.V."/>
            <person name="Hibbett D.S."/>
            <person name="Martin F."/>
            <person name="Nordberg H.P."/>
            <person name="Cantor M.N."/>
            <person name="Hua S.X."/>
        </authorList>
    </citation>
    <scope>NUCLEOTIDE SEQUENCE [LARGE SCALE GENOMIC DNA]</scope>
    <source>
        <strain evidence="1 2">441</strain>
    </source>
</reference>
<evidence type="ECO:0000313" key="2">
    <source>
        <dbReference type="Proteomes" id="UP000054018"/>
    </source>
</evidence>
<dbReference type="Proteomes" id="UP000054018">
    <property type="component" value="Unassembled WGS sequence"/>
</dbReference>
<protein>
    <submittedName>
        <fullName evidence="1">Uncharacterized protein</fullName>
    </submittedName>
</protein>